<dbReference type="EMBL" id="HACA01001216">
    <property type="protein sequence ID" value="CDW18577.1"/>
    <property type="molecule type" value="Transcribed_RNA"/>
</dbReference>
<sequence length="46" mass="5617">MNVYIFYFQIVKREVRSRVLENMTCKYVNTKLIKSQHGSCYHFKNV</sequence>
<dbReference type="AlphaFoldDB" id="A0A0K2SYX3"/>
<reference evidence="1" key="1">
    <citation type="submission" date="2014-05" db="EMBL/GenBank/DDBJ databases">
        <authorList>
            <person name="Chronopoulou M."/>
        </authorList>
    </citation>
    <scope>NUCLEOTIDE SEQUENCE</scope>
    <source>
        <tissue evidence="1">Whole organism</tissue>
    </source>
</reference>
<accession>A0A0K2SYX3</accession>
<protein>
    <submittedName>
        <fullName evidence="1">Uncharacterized protein</fullName>
    </submittedName>
</protein>
<name>A0A0K2SYX3_LEPSM</name>
<evidence type="ECO:0000313" key="1">
    <source>
        <dbReference type="EMBL" id="CDW18577.1"/>
    </source>
</evidence>
<proteinExistence type="predicted"/>
<organism evidence="1">
    <name type="scientific">Lepeophtheirus salmonis</name>
    <name type="common">Salmon louse</name>
    <name type="synonym">Caligus salmonis</name>
    <dbReference type="NCBI Taxonomy" id="72036"/>
    <lineage>
        <taxon>Eukaryota</taxon>
        <taxon>Metazoa</taxon>
        <taxon>Ecdysozoa</taxon>
        <taxon>Arthropoda</taxon>
        <taxon>Crustacea</taxon>
        <taxon>Multicrustacea</taxon>
        <taxon>Hexanauplia</taxon>
        <taxon>Copepoda</taxon>
        <taxon>Siphonostomatoida</taxon>
        <taxon>Caligidae</taxon>
        <taxon>Lepeophtheirus</taxon>
    </lineage>
</organism>